<reference evidence="10" key="1">
    <citation type="submission" date="2020-12" db="EMBL/GenBank/DDBJ databases">
        <title>Metabolic potential, ecology and presence of endohyphal bacteria is reflected in genomic diversity of Mucoromycotina.</title>
        <authorList>
            <person name="Muszewska A."/>
            <person name="Okrasinska A."/>
            <person name="Steczkiewicz K."/>
            <person name="Drgas O."/>
            <person name="Orlowska M."/>
            <person name="Perlinska-Lenart U."/>
            <person name="Aleksandrzak-Piekarczyk T."/>
            <person name="Szatraj K."/>
            <person name="Zielenkiewicz U."/>
            <person name="Pilsyk S."/>
            <person name="Malc E."/>
            <person name="Mieczkowski P."/>
            <person name="Kruszewska J.S."/>
            <person name="Biernat P."/>
            <person name="Pawlowska J."/>
        </authorList>
    </citation>
    <scope>NUCLEOTIDE SEQUENCE</scope>
    <source>
        <strain evidence="10">CBS 226.32</strain>
    </source>
</reference>
<dbReference type="OrthoDB" id="5954824at2759"/>
<dbReference type="InterPro" id="IPR000253">
    <property type="entry name" value="FHA_dom"/>
</dbReference>
<dbReference type="InterPro" id="IPR008984">
    <property type="entry name" value="SMAD_FHA_dom_sf"/>
</dbReference>
<dbReference type="PROSITE" id="PS50006">
    <property type="entry name" value="FHA_DOMAIN"/>
    <property type="match status" value="1"/>
</dbReference>
<evidence type="ECO:0000259" key="8">
    <source>
        <dbReference type="PROSITE" id="PS50006"/>
    </source>
</evidence>
<evidence type="ECO:0000256" key="1">
    <source>
        <dbReference type="ARBA" id="ARBA00004123"/>
    </source>
</evidence>
<dbReference type="CDD" id="cd20024">
    <property type="entry name" value="FH_FOXJ2-like"/>
    <property type="match status" value="1"/>
</dbReference>
<evidence type="ECO:0000256" key="4">
    <source>
        <dbReference type="ARBA" id="ARBA00023163"/>
    </source>
</evidence>
<dbReference type="CDD" id="cd22701">
    <property type="entry name" value="FHA_FKH1-like"/>
    <property type="match status" value="1"/>
</dbReference>
<evidence type="ECO:0000313" key="10">
    <source>
        <dbReference type="EMBL" id="KAG2192398.1"/>
    </source>
</evidence>
<dbReference type="GO" id="GO:0000981">
    <property type="term" value="F:DNA-binding transcription factor activity, RNA polymerase II-specific"/>
    <property type="evidence" value="ECO:0007669"/>
    <property type="project" value="TreeGrafter"/>
</dbReference>
<proteinExistence type="predicted"/>
<dbReference type="InterPro" id="IPR001766">
    <property type="entry name" value="Fork_head_dom"/>
</dbReference>
<evidence type="ECO:0000259" key="9">
    <source>
        <dbReference type="PROSITE" id="PS50039"/>
    </source>
</evidence>
<dbReference type="SMART" id="SM00240">
    <property type="entry name" value="FHA"/>
    <property type="match status" value="1"/>
</dbReference>
<dbReference type="PROSITE" id="PS00658">
    <property type="entry name" value="FORK_HEAD_2"/>
    <property type="match status" value="1"/>
</dbReference>
<feature type="DNA-binding region" description="Fork-head" evidence="6">
    <location>
        <begin position="191"/>
        <end position="285"/>
    </location>
</feature>
<dbReference type="InterPro" id="IPR036390">
    <property type="entry name" value="WH_DNA-bd_sf"/>
</dbReference>
<organism evidence="10 11">
    <name type="scientific">Mucor plumbeus</name>
    <dbReference type="NCBI Taxonomy" id="97098"/>
    <lineage>
        <taxon>Eukaryota</taxon>
        <taxon>Fungi</taxon>
        <taxon>Fungi incertae sedis</taxon>
        <taxon>Mucoromycota</taxon>
        <taxon>Mucoromycotina</taxon>
        <taxon>Mucoromycetes</taxon>
        <taxon>Mucorales</taxon>
        <taxon>Mucorineae</taxon>
        <taxon>Mucoraceae</taxon>
        <taxon>Mucor</taxon>
    </lineage>
</organism>
<feature type="domain" description="FHA" evidence="8">
    <location>
        <begin position="44"/>
        <end position="99"/>
    </location>
</feature>
<dbReference type="Proteomes" id="UP000650833">
    <property type="component" value="Unassembled WGS sequence"/>
</dbReference>
<feature type="region of interest" description="Disordered" evidence="7">
    <location>
        <begin position="279"/>
        <end position="379"/>
    </location>
</feature>
<dbReference type="FunFam" id="1.10.10.10:FF:000030">
    <property type="entry name" value="Forkhead box protein K2"/>
    <property type="match status" value="1"/>
</dbReference>
<dbReference type="Gene3D" id="2.60.200.20">
    <property type="match status" value="1"/>
</dbReference>
<dbReference type="PANTHER" id="PTHR45881:SF6">
    <property type="entry name" value="FORK-HEAD DOMAIN-CONTAINING PROTEIN"/>
    <property type="match status" value="1"/>
</dbReference>
<accession>A0A8H7UUC9</accession>
<keyword evidence="5 6" id="KW-0539">Nucleus</keyword>
<feature type="compositionally biased region" description="Acidic residues" evidence="7">
    <location>
        <begin position="310"/>
        <end position="333"/>
    </location>
</feature>
<dbReference type="GO" id="GO:0005634">
    <property type="term" value="C:nucleus"/>
    <property type="evidence" value="ECO:0007669"/>
    <property type="project" value="UniProtKB-SubCell"/>
</dbReference>
<keyword evidence="11" id="KW-1185">Reference proteome</keyword>
<dbReference type="SMART" id="SM00339">
    <property type="entry name" value="FH"/>
    <property type="match status" value="1"/>
</dbReference>
<dbReference type="Gene3D" id="1.10.10.10">
    <property type="entry name" value="Winged helix-like DNA-binding domain superfamily/Winged helix DNA-binding domain"/>
    <property type="match status" value="1"/>
</dbReference>
<dbReference type="GO" id="GO:0000978">
    <property type="term" value="F:RNA polymerase II cis-regulatory region sequence-specific DNA binding"/>
    <property type="evidence" value="ECO:0007669"/>
    <property type="project" value="TreeGrafter"/>
</dbReference>
<dbReference type="PRINTS" id="PR00053">
    <property type="entry name" value="FORKHEAD"/>
</dbReference>
<evidence type="ECO:0000256" key="7">
    <source>
        <dbReference type="SAM" id="MobiDB-lite"/>
    </source>
</evidence>
<dbReference type="PANTHER" id="PTHR45881">
    <property type="entry name" value="CHECKPOINT SUPPRESSOR 1-LIKE, ISOFORM A-RELATED"/>
    <property type="match status" value="1"/>
</dbReference>
<keyword evidence="3 6" id="KW-0238">DNA-binding</keyword>
<protein>
    <submittedName>
        <fullName evidence="10">Uncharacterized protein</fullName>
    </submittedName>
</protein>
<evidence type="ECO:0000256" key="3">
    <source>
        <dbReference type="ARBA" id="ARBA00023125"/>
    </source>
</evidence>
<dbReference type="PROSITE" id="PS00657">
    <property type="entry name" value="FORK_HEAD_1"/>
    <property type="match status" value="1"/>
</dbReference>
<evidence type="ECO:0000256" key="5">
    <source>
        <dbReference type="ARBA" id="ARBA00023242"/>
    </source>
</evidence>
<evidence type="ECO:0000256" key="6">
    <source>
        <dbReference type="PROSITE-ProRule" id="PRU00089"/>
    </source>
</evidence>
<evidence type="ECO:0000256" key="2">
    <source>
        <dbReference type="ARBA" id="ARBA00023015"/>
    </source>
</evidence>
<comment type="subcellular location">
    <subcellularLocation>
        <location evidence="1 6">Nucleus</location>
    </subcellularLocation>
</comment>
<feature type="domain" description="Fork-head" evidence="9">
    <location>
        <begin position="191"/>
        <end position="285"/>
    </location>
</feature>
<dbReference type="PROSITE" id="PS50039">
    <property type="entry name" value="FORK_HEAD_3"/>
    <property type="match status" value="1"/>
</dbReference>
<sequence length="440" mass="49525">MTTFETSTKKPHIDNKQTLATAPVQAYAKLESEDFCYYIRTLQVTLGRKVKKPNNVDIPLGNIKSVSRQHARLFYNFTTQRFELMVFGKNGAFVNEQFVEKGVTVPLENKTKIQIGELSFTFLLPRMDVEETPQNDDFGYISAPQQLEKKRLVHEEKRKRPSIQLSPPKEDYWAEPSSPDDTTLYASEDIKPPYSYASLIAQAINSSKNKRMTLNGIYTHITTNYPYYQLTSNGWQNSIRHNLSLNKAFVKVPRKDSEPGKGAFWTIDSTAENQFSKGVYKKSKRSNSTLKDSSCSSSSSSHKRIRLDIEQNDGDEDEDEADSVVVDEDEGSDNDLVQIKKEQQLDMSGTTKLDPEQVPLADVKPEPSSPKPNKKVSSTSIAIQSHLQDTIRQHLLDPIKYPLPSSIAQLLPQAIAQLPPQLAGQISYALNSASTSNQEK</sequence>
<dbReference type="InterPro" id="IPR036388">
    <property type="entry name" value="WH-like_DNA-bd_sf"/>
</dbReference>
<dbReference type="SUPFAM" id="SSF46785">
    <property type="entry name" value="Winged helix' DNA-binding domain"/>
    <property type="match status" value="1"/>
</dbReference>
<dbReference type="InterPro" id="IPR030456">
    <property type="entry name" value="TF_fork_head_CS_2"/>
</dbReference>
<keyword evidence="4" id="KW-0804">Transcription</keyword>
<feature type="compositionally biased region" description="Low complexity" evidence="7">
    <location>
        <begin position="286"/>
        <end position="300"/>
    </location>
</feature>
<keyword evidence="2" id="KW-0805">Transcription regulation</keyword>
<comment type="caution">
    <text evidence="10">The sequence shown here is derived from an EMBL/GenBank/DDBJ whole genome shotgun (WGS) entry which is preliminary data.</text>
</comment>
<gene>
    <name evidence="10" type="ORF">INT46_008533</name>
</gene>
<dbReference type="SUPFAM" id="SSF49879">
    <property type="entry name" value="SMAD/FHA domain"/>
    <property type="match status" value="1"/>
</dbReference>
<dbReference type="AlphaFoldDB" id="A0A8H7UUC9"/>
<dbReference type="Pfam" id="PF00498">
    <property type="entry name" value="FHA"/>
    <property type="match status" value="1"/>
</dbReference>
<evidence type="ECO:0000313" key="11">
    <source>
        <dbReference type="Proteomes" id="UP000650833"/>
    </source>
</evidence>
<name>A0A8H7UUC9_9FUNG</name>
<dbReference type="Pfam" id="PF00250">
    <property type="entry name" value="Forkhead"/>
    <property type="match status" value="1"/>
</dbReference>
<dbReference type="InterPro" id="IPR018122">
    <property type="entry name" value="TF_fork_head_CS_1"/>
</dbReference>
<feature type="region of interest" description="Disordered" evidence="7">
    <location>
        <begin position="152"/>
        <end position="186"/>
    </location>
</feature>
<dbReference type="EMBL" id="JAEPRC010000730">
    <property type="protein sequence ID" value="KAG2192398.1"/>
    <property type="molecule type" value="Genomic_DNA"/>
</dbReference>